<sequence length="659" mass="75694">MYKTVLLLFCGLVLTSLKITAQKGWDRPFGEPTIQEKEYTATPTDSLSHAVVLYERGDHHFELRHSRIQLIKNYHVLIKILDKEGFKEANISIPLYHNNGSSESVIKIKAIVHNGASKTFLDIEKVYDIDVNERWKEKQFTLGNVKPGSIVEYSYEIASPFYYNFSGWDFQSHLPKLYSEFNAKIPGNYKYNRVLIGSLPLSRNDATIKRECFSLPGYSGVADCEVLHYAMKNVSAINDDEPFMLSADNYRARLAFEMAYYEGFDGLKEDYTKSWKDVDKELRNDEDIGRQMRKNAYFKALFQKKHPNNPQPDLQLAQDIYKEVQRHFVWNGKYGIFRDTRVKSAYENQLGNVAEINLSLINFLKAAGFNVKLVLLSTRNNGLPKKDHPVMSDFNYLIAHVDIDGKAYLLDATEDILPFGMIPFRALNYHGRIMDFKTESHWLQIVETENSNMAVRLTAEIDPELGLIKGKGQNFYKGYPGLNFLAIIEGTGEKSGLEKLEAKLGENFSIEAYKVEDGFKDNRRVSESFTYEFDDLDDGPVIVINPILIPFFEQNPFQAPERNFPVDFGYTRNYKYLADLKLPENYSLESLPQNVSFKTSDGGALFTLTFMERQGHLVVNSSLMIRKSNFKTELYGELKALFQKVTDYHLNSAITLIKK</sequence>
<feature type="chain" id="PRO_5012224008" description="DUF3857 domain-containing protein" evidence="1">
    <location>
        <begin position="22"/>
        <end position="659"/>
    </location>
</feature>
<accession>A0A2A4G8Y2</accession>
<dbReference type="Gene3D" id="3.10.620.30">
    <property type="match status" value="1"/>
</dbReference>
<feature type="signal peptide" evidence="1">
    <location>
        <begin position="1"/>
        <end position="21"/>
    </location>
</feature>
<dbReference type="RefSeq" id="WP_097440551.1">
    <property type="nucleotide sequence ID" value="NZ_KZ300476.1"/>
</dbReference>
<dbReference type="InterPro" id="IPR038765">
    <property type="entry name" value="Papain-like_cys_pep_sf"/>
</dbReference>
<dbReference type="AlphaFoldDB" id="A0A2A4G8Y2"/>
<dbReference type="SUPFAM" id="SSF54001">
    <property type="entry name" value="Cysteine proteinases"/>
    <property type="match status" value="1"/>
</dbReference>
<dbReference type="EMBL" id="NBWU01000003">
    <property type="protein sequence ID" value="PCE64430.1"/>
    <property type="molecule type" value="Genomic_DNA"/>
</dbReference>
<dbReference type="InterPro" id="IPR024618">
    <property type="entry name" value="DUF3857"/>
</dbReference>
<evidence type="ECO:0000259" key="2">
    <source>
        <dbReference type="Pfam" id="PF12969"/>
    </source>
</evidence>
<evidence type="ECO:0000313" key="4">
    <source>
        <dbReference type="Proteomes" id="UP000219559"/>
    </source>
</evidence>
<keyword evidence="4" id="KW-1185">Reference proteome</keyword>
<organism evidence="3 4">
    <name type="scientific">Sediminicola luteus</name>
    <dbReference type="NCBI Taxonomy" id="319238"/>
    <lineage>
        <taxon>Bacteria</taxon>
        <taxon>Pseudomonadati</taxon>
        <taxon>Bacteroidota</taxon>
        <taxon>Flavobacteriia</taxon>
        <taxon>Flavobacteriales</taxon>
        <taxon>Flavobacteriaceae</taxon>
        <taxon>Sediminicola</taxon>
    </lineage>
</organism>
<reference evidence="3 4" key="1">
    <citation type="submission" date="2017-04" db="EMBL/GenBank/DDBJ databases">
        <title>A new member of the family Flavobacteriaceae isolated from ascidians.</title>
        <authorList>
            <person name="Chen L."/>
        </authorList>
    </citation>
    <scope>NUCLEOTIDE SEQUENCE [LARGE SCALE GENOMIC DNA]</scope>
    <source>
        <strain evidence="3 4">HQA918</strain>
    </source>
</reference>
<evidence type="ECO:0000313" key="3">
    <source>
        <dbReference type="EMBL" id="PCE64430.1"/>
    </source>
</evidence>
<keyword evidence="1" id="KW-0732">Signal</keyword>
<gene>
    <name evidence="3" type="ORF">B7P33_09075</name>
</gene>
<proteinExistence type="predicted"/>
<dbReference type="Pfam" id="PF12969">
    <property type="entry name" value="DUF3857"/>
    <property type="match status" value="1"/>
</dbReference>
<name>A0A2A4G8Y2_9FLAO</name>
<dbReference type="Gene3D" id="2.60.40.3140">
    <property type="match status" value="1"/>
</dbReference>
<dbReference type="Gene3D" id="2.60.120.1130">
    <property type="match status" value="1"/>
</dbReference>
<comment type="caution">
    <text evidence="3">The sequence shown here is derived from an EMBL/GenBank/DDBJ whole genome shotgun (WGS) entry which is preliminary data.</text>
</comment>
<evidence type="ECO:0000256" key="1">
    <source>
        <dbReference type="SAM" id="SignalP"/>
    </source>
</evidence>
<dbReference type="OrthoDB" id="98874at2"/>
<dbReference type="Proteomes" id="UP000219559">
    <property type="component" value="Unassembled WGS sequence"/>
</dbReference>
<protein>
    <recommendedName>
        <fullName evidence="2">DUF3857 domain-containing protein</fullName>
    </recommendedName>
</protein>
<feature type="domain" description="DUF3857" evidence="2">
    <location>
        <begin position="73"/>
        <end position="190"/>
    </location>
</feature>